<name>A0ABY3MX66_9GAMM</name>
<keyword evidence="12" id="KW-1185">Reference proteome</keyword>
<dbReference type="GO" id="GO:0016301">
    <property type="term" value="F:kinase activity"/>
    <property type="evidence" value="ECO:0007669"/>
    <property type="project" value="UniProtKB-KW"/>
</dbReference>
<dbReference type="SUPFAM" id="SSF52540">
    <property type="entry name" value="P-loop containing nucleoside triphosphate hydrolases"/>
    <property type="match status" value="1"/>
</dbReference>
<proteinExistence type="inferred from homology"/>
<dbReference type="EMBL" id="PJAI02000008">
    <property type="protein sequence ID" value="TYK65774.1"/>
    <property type="molecule type" value="Genomic_DNA"/>
</dbReference>
<organism evidence="11 12">
    <name type="scientific">Colwellia echini</name>
    <dbReference type="NCBI Taxonomy" id="1982103"/>
    <lineage>
        <taxon>Bacteria</taxon>
        <taxon>Pseudomonadati</taxon>
        <taxon>Pseudomonadota</taxon>
        <taxon>Gammaproteobacteria</taxon>
        <taxon>Alteromonadales</taxon>
        <taxon>Colwelliaceae</taxon>
        <taxon>Colwellia</taxon>
    </lineage>
</organism>
<dbReference type="NCBIfam" id="TIGR03018">
    <property type="entry name" value="pepcterm_TyrKin"/>
    <property type="match status" value="1"/>
</dbReference>
<dbReference type="InterPro" id="IPR050445">
    <property type="entry name" value="Bact_polysacc_biosynth/exp"/>
</dbReference>
<comment type="caution">
    <text evidence="11">The sequence shown here is derived from an EMBL/GenBank/DDBJ whole genome shotgun (WGS) entry which is preliminary data.</text>
</comment>
<evidence type="ECO:0000313" key="11">
    <source>
        <dbReference type="EMBL" id="TYK65774.1"/>
    </source>
</evidence>
<feature type="compositionally biased region" description="Low complexity" evidence="9">
    <location>
        <begin position="10"/>
        <end position="37"/>
    </location>
</feature>
<keyword evidence="6" id="KW-0067">ATP-binding</keyword>
<sequence length="320" mass="35632">MSTIEKALAKQKLAQQQLTEQQLTEQHSTEQQSTEQSSTEHKSTEATAEPEIIQEVAEKTTASVTTKKQTSNSNKETIILNGERLNERGFIYSPDSTHYIQEEFRHIKRKLLNNAFGLASKTLNNSNLIMVSSSHPNEGKTYVAINLALSIALEQDKTVLLVDADVLRPSLHRELEFESKKGLLEYLLGEVSSLSDIIYSTNIDNLKLVPAGKPHHLTNELLASERMANLAKELAERYPDRIVIFDCPPILGVTETPVLSDLVGQAIVVVEESKTKTDDVKIAVSQLNSDIAIGLVMNKTIRSKKDIYGYYGYGYGQKTQ</sequence>
<evidence type="ECO:0000313" key="12">
    <source>
        <dbReference type="Proteomes" id="UP000815846"/>
    </source>
</evidence>
<keyword evidence="4" id="KW-0547">Nucleotide-binding</keyword>
<evidence type="ECO:0000256" key="1">
    <source>
        <dbReference type="ARBA" id="ARBA00007316"/>
    </source>
</evidence>
<dbReference type="CDD" id="cd05387">
    <property type="entry name" value="BY-kinase"/>
    <property type="match status" value="1"/>
</dbReference>
<evidence type="ECO:0000256" key="8">
    <source>
        <dbReference type="ARBA" id="ARBA00051245"/>
    </source>
</evidence>
<accession>A0ABY3MX66</accession>
<keyword evidence="3" id="KW-0808">Transferase</keyword>
<dbReference type="PANTHER" id="PTHR32309">
    <property type="entry name" value="TYROSINE-PROTEIN KINASE"/>
    <property type="match status" value="1"/>
</dbReference>
<dbReference type="Gene3D" id="3.40.50.300">
    <property type="entry name" value="P-loop containing nucleotide triphosphate hydrolases"/>
    <property type="match status" value="1"/>
</dbReference>
<keyword evidence="5 11" id="KW-0418">Kinase</keyword>
<dbReference type="InterPro" id="IPR027417">
    <property type="entry name" value="P-loop_NTPase"/>
</dbReference>
<evidence type="ECO:0000256" key="3">
    <source>
        <dbReference type="ARBA" id="ARBA00022679"/>
    </source>
</evidence>
<gene>
    <name evidence="11" type="ORF">CWS31_008990</name>
</gene>
<keyword evidence="7" id="KW-0829">Tyrosine-protein kinase</keyword>
<reference evidence="11 12" key="1">
    <citation type="submission" date="2019-08" db="EMBL/GenBank/DDBJ databases">
        <title>Microbe sample from Colwellia echini.</title>
        <authorList>
            <person name="Christiansen L."/>
            <person name="Pathiraja D."/>
            <person name="Schultz-Johansen M."/>
            <person name="Choi I.-G."/>
            <person name="Stougaard P."/>
        </authorList>
    </citation>
    <scope>NUCLEOTIDE SEQUENCE [LARGE SCALE GENOMIC DNA]</scope>
    <source>
        <strain evidence="11 12">A3</strain>
    </source>
</reference>
<dbReference type="RefSeq" id="WP_101344884.1">
    <property type="nucleotide sequence ID" value="NZ_PJAI02000008.1"/>
</dbReference>
<dbReference type="InterPro" id="IPR025669">
    <property type="entry name" value="AAA_dom"/>
</dbReference>
<comment type="catalytic activity">
    <reaction evidence="8">
        <text>L-tyrosyl-[protein] + ATP = O-phospho-L-tyrosyl-[protein] + ADP + H(+)</text>
        <dbReference type="Rhea" id="RHEA:10596"/>
        <dbReference type="Rhea" id="RHEA-COMP:10136"/>
        <dbReference type="Rhea" id="RHEA-COMP:20101"/>
        <dbReference type="ChEBI" id="CHEBI:15378"/>
        <dbReference type="ChEBI" id="CHEBI:30616"/>
        <dbReference type="ChEBI" id="CHEBI:46858"/>
        <dbReference type="ChEBI" id="CHEBI:61978"/>
        <dbReference type="ChEBI" id="CHEBI:456216"/>
        <dbReference type="EC" id="2.7.10.2"/>
    </reaction>
</comment>
<evidence type="ECO:0000256" key="5">
    <source>
        <dbReference type="ARBA" id="ARBA00022777"/>
    </source>
</evidence>
<evidence type="ECO:0000256" key="2">
    <source>
        <dbReference type="ARBA" id="ARBA00011903"/>
    </source>
</evidence>
<dbReference type="Pfam" id="PF13614">
    <property type="entry name" value="AAA_31"/>
    <property type="match status" value="1"/>
</dbReference>
<evidence type="ECO:0000256" key="7">
    <source>
        <dbReference type="ARBA" id="ARBA00023137"/>
    </source>
</evidence>
<feature type="region of interest" description="Disordered" evidence="9">
    <location>
        <begin position="1"/>
        <end position="52"/>
    </location>
</feature>
<dbReference type="InterPro" id="IPR005702">
    <property type="entry name" value="Wzc-like_C"/>
</dbReference>
<evidence type="ECO:0000259" key="10">
    <source>
        <dbReference type="Pfam" id="PF13614"/>
    </source>
</evidence>
<evidence type="ECO:0000256" key="4">
    <source>
        <dbReference type="ARBA" id="ARBA00022741"/>
    </source>
</evidence>
<feature type="domain" description="AAA" evidence="10">
    <location>
        <begin position="137"/>
        <end position="259"/>
    </location>
</feature>
<dbReference type="Proteomes" id="UP000815846">
    <property type="component" value="Unassembled WGS sequence"/>
</dbReference>
<dbReference type="PANTHER" id="PTHR32309:SF13">
    <property type="entry name" value="FERRIC ENTEROBACTIN TRANSPORT PROTEIN FEPE"/>
    <property type="match status" value="1"/>
</dbReference>
<evidence type="ECO:0000256" key="9">
    <source>
        <dbReference type="SAM" id="MobiDB-lite"/>
    </source>
</evidence>
<evidence type="ECO:0000256" key="6">
    <source>
        <dbReference type="ARBA" id="ARBA00022840"/>
    </source>
</evidence>
<dbReference type="NCBIfam" id="TIGR01007">
    <property type="entry name" value="eps_fam"/>
    <property type="match status" value="1"/>
</dbReference>
<protein>
    <recommendedName>
        <fullName evidence="2">non-specific protein-tyrosine kinase</fullName>
        <ecNumber evidence="2">2.7.10.2</ecNumber>
    </recommendedName>
</protein>
<comment type="similarity">
    <text evidence="1">Belongs to the CpsD/CapB family.</text>
</comment>
<dbReference type="EC" id="2.7.10.2" evidence="2"/>